<protein>
    <submittedName>
        <fullName evidence="2">Uncharacterized protein</fullName>
    </submittedName>
</protein>
<evidence type="ECO:0000313" key="2">
    <source>
        <dbReference type="EMBL" id="KAL0955892.1"/>
    </source>
</evidence>
<organism evidence="2 3">
    <name type="scientific">Hohenbuehelia grisea</name>
    <dbReference type="NCBI Taxonomy" id="104357"/>
    <lineage>
        <taxon>Eukaryota</taxon>
        <taxon>Fungi</taxon>
        <taxon>Dikarya</taxon>
        <taxon>Basidiomycota</taxon>
        <taxon>Agaricomycotina</taxon>
        <taxon>Agaricomycetes</taxon>
        <taxon>Agaricomycetidae</taxon>
        <taxon>Agaricales</taxon>
        <taxon>Pleurotineae</taxon>
        <taxon>Pleurotaceae</taxon>
        <taxon>Hohenbuehelia</taxon>
    </lineage>
</organism>
<comment type="caution">
    <text evidence="2">The sequence shown here is derived from an EMBL/GenBank/DDBJ whole genome shotgun (WGS) entry which is preliminary data.</text>
</comment>
<dbReference type="Proteomes" id="UP001556367">
    <property type="component" value="Unassembled WGS sequence"/>
</dbReference>
<keyword evidence="3" id="KW-1185">Reference proteome</keyword>
<reference evidence="3" key="1">
    <citation type="submission" date="2024-06" db="EMBL/GenBank/DDBJ databases">
        <title>Multi-omics analyses provide insights into the biosynthesis of the anticancer antibiotic pleurotin in Hohenbuehelia grisea.</title>
        <authorList>
            <person name="Weaver J.A."/>
            <person name="Alberti F."/>
        </authorList>
    </citation>
    <scope>NUCLEOTIDE SEQUENCE [LARGE SCALE GENOMIC DNA]</scope>
    <source>
        <strain evidence="3">T-177</strain>
    </source>
</reference>
<sequence>MRWDHWPGIIAASRIFSMISRIILCRHDPQVSEYIQNCVEQGRHRRQHLKPGKAKVANPKAAAYKRTRRDADPSDENEDVSDRLTTPAKRRRKSADQHLILVRMRTKTFKLVPVAGQHDSNDGSARKLEPISRYPHIIFTGYNQTVSKL</sequence>
<dbReference type="EMBL" id="JASNQZ010000006">
    <property type="protein sequence ID" value="KAL0955892.1"/>
    <property type="molecule type" value="Genomic_DNA"/>
</dbReference>
<gene>
    <name evidence="2" type="ORF">HGRIS_002089</name>
</gene>
<feature type="region of interest" description="Disordered" evidence="1">
    <location>
        <begin position="45"/>
        <end position="97"/>
    </location>
</feature>
<accession>A0ABR3JKL5</accession>
<evidence type="ECO:0000313" key="3">
    <source>
        <dbReference type="Proteomes" id="UP001556367"/>
    </source>
</evidence>
<evidence type="ECO:0000256" key="1">
    <source>
        <dbReference type="SAM" id="MobiDB-lite"/>
    </source>
</evidence>
<name>A0ABR3JKL5_9AGAR</name>
<proteinExistence type="predicted"/>